<dbReference type="OrthoDB" id="124985at2759"/>
<comment type="caution">
    <text evidence="1">The sequence shown here is derived from an EMBL/GenBank/DDBJ whole genome shotgun (WGS) entry which is preliminary data.</text>
</comment>
<keyword evidence="2" id="KW-1185">Reference proteome</keyword>
<proteinExistence type="predicted"/>
<organism evidence="1 2">
    <name type="scientific">Phytophthora lilii</name>
    <dbReference type="NCBI Taxonomy" id="2077276"/>
    <lineage>
        <taxon>Eukaryota</taxon>
        <taxon>Sar</taxon>
        <taxon>Stramenopiles</taxon>
        <taxon>Oomycota</taxon>
        <taxon>Peronosporomycetes</taxon>
        <taxon>Peronosporales</taxon>
        <taxon>Peronosporaceae</taxon>
        <taxon>Phytophthora</taxon>
    </lineage>
</organism>
<dbReference type="AlphaFoldDB" id="A0A9W6XB74"/>
<protein>
    <submittedName>
        <fullName evidence="1">Unnamed protein product</fullName>
    </submittedName>
</protein>
<name>A0A9W6XB74_9STRA</name>
<dbReference type="EMBL" id="BSXW01001238">
    <property type="protein sequence ID" value="GMF35031.1"/>
    <property type="molecule type" value="Genomic_DNA"/>
</dbReference>
<evidence type="ECO:0000313" key="1">
    <source>
        <dbReference type="EMBL" id="GMF35031.1"/>
    </source>
</evidence>
<sequence length="190" mass="20929">MASEGLKPLRIRNGLRTKFSLSSAEMPSLSTVQSFVNNFARTRLAKHDRIHDINAMVRARADPVSQSDDNAPITFTWPEDLLGNIFVGNGTDSSPFFAGVTTKALLRKLDRPSSSYVLHADATYKLSASWISSAGSRNFRLFSYISPSGLLYRVSDYRGSVHSCSSFVQSAALLGNWSTYCTDLCFGRRG</sequence>
<gene>
    <name evidence="1" type="ORF">Plil01_001490200</name>
</gene>
<dbReference type="Proteomes" id="UP001165083">
    <property type="component" value="Unassembled WGS sequence"/>
</dbReference>
<reference evidence="1" key="1">
    <citation type="submission" date="2023-04" db="EMBL/GenBank/DDBJ databases">
        <title>Phytophthora lilii NBRC 32176.</title>
        <authorList>
            <person name="Ichikawa N."/>
            <person name="Sato H."/>
            <person name="Tonouchi N."/>
        </authorList>
    </citation>
    <scope>NUCLEOTIDE SEQUENCE</scope>
    <source>
        <strain evidence="1">NBRC 32176</strain>
    </source>
</reference>
<accession>A0A9W6XB74</accession>
<evidence type="ECO:0000313" key="2">
    <source>
        <dbReference type="Proteomes" id="UP001165083"/>
    </source>
</evidence>